<keyword evidence="3" id="KW-1185">Reference proteome</keyword>
<protein>
    <submittedName>
        <fullName evidence="2">Head morphogenesis protein</fullName>
    </submittedName>
</protein>
<dbReference type="Proteomes" id="UP000494120">
    <property type="component" value="Unassembled WGS sequence"/>
</dbReference>
<dbReference type="Pfam" id="PF04233">
    <property type="entry name" value="Phage_Mu_F"/>
    <property type="match status" value="1"/>
</dbReference>
<reference evidence="2 3" key="1">
    <citation type="submission" date="2019-09" db="EMBL/GenBank/DDBJ databases">
        <authorList>
            <person name="Depoorter E."/>
        </authorList>
    </citation>
    <scope>NUCLEOTIDE SEQUENCE [LARGE SCALE GENOMIC DNA]</scope>
    <source>
        <strain evidence="2 3">R-17378</strain>
    </source>
</reference>
<organism evidence="2 3">
    <name type="scientific">Burkholderia aenigmatica</name>
    <dbReference type="NCBI Taxonomy" id="2015348"/>
    <lineage>
        <taxon>Bacteria</taxon>
        <taxon>Pseudomonadati</taxon>
        <taxon>Pseudomonadota</taxon>
        <taxon>Betaproteobacteria</taxon>
        <taxon>Burkholderiales</taxon>
        <taxon>Burkholderiaceae</taxon>
        <taxon>Burkholderia</taxon>
        <taxon>Burkholderia cepacia complex</taxon>
    </lineage>
</organism>
<sequence>MILTLDKKRDRNKNPVRLSVPEQQYGTQLRKIADQVGVLVKGFPPGDASFAPTIEELLRRYADALAPWAESTAARMLADLSRRDEQAWMQRAADMSRALRDEIQNAPTGETLRQLMAEQVTLITSIPREAADRVHKLTIEGMVDSTRSSEIAKMILESGDVAASRATLIARTEVSRASTVLTEARSRGIGSSHYIWRTSGDGAVRPGHAEMEGQVCSWDEPPEVEENGVYMRFHPGCIWNCRCWAEPILSDS</sequence>
<proteinExistence type="predicted"/>
<evidence type="ECO:0000313" key="3">
    <source>
        <dbReference type="Proteomes" id="UP000494120"/>
    </source>
</evidence>
<dbReference type="EMBL" id="CABVQG010000021">
    <property type="protein sequence ID" value="VWD02098.1"/>
    <property type="molecule type" value="Genomic_DNA"/>
</dbReference>
<evidence type="ECO:0000313" key="2">
    <source>
        <dbReference type="EMBL" id="VWD02098.1"/>
    </source>
</evidence>
<dbReference type="NCBIfam" id="TIGR01641">
    <property type="entry name" value="phageSPP1_gp7"/>
    <property type="match status" value="1"/>
</dbReference>
<feature type="domain" description="Phage head morphogenesis" evidence="1">
    <location>
        <begin position="133"/>
        <end position="244"/>
    </location>
</feature>
<accession>A0ABY6XZ39</accession>
<gene>
    <name evidence="2" type="ORF">BLA17378_05310</name>
</gene>
<dbReference type="InterPro" id="IPR006528">
    <property type="entry name" value="Phage_head_morphogenesis_dom"/>
</dbReference>
<name>A0ABY6XZ39_9BURK</name>
<comment type="caution">
    <text evidence="2">The sequence shown here is derived from an EMBL/GenBank/DDBJ whole genome shotgun (WGS) entry which is preliminary data.</text>
</comment>
<evidence type="ECO:0000259" key="1">
    <source>
        <dbReference type="Pfam" id="PF04233"/>
    </source>
</evidence>
<dbReference type="RefSeq" id="WP_174959678.1">
    <property type="nucleotide sequence ID" value="NZ_CABVQG010000021.1"/>
</dbReference>